<evidence type="ECO:0000313" key="1">
    <source>
        <dbReference type="EMBL" id="GER92685.1"/>
    </source>
</evidence>
<proteinExistence type="predicted"/>
<accession>A0A5J4KXJ0</accession>
<sequence length="167" mass="18495">MELKVTVTQKGKIFEGVSQEIVRDNLAQAMYEATQFLEREVKKRTPQGVGGAKGGLMSTIQGEVIGKGTTAIKGIVAHQSEYGDVVEKGRTAGKAWPPEGSLIRWIEVKMGLSGDESKRIEFLVRRKIGKKGFPGAHMFERALNENWGRLQGIFDRCGFEIARELSE</sequence>
<organism evidence="1">
    <name type="scientific">hot springs metagenome</name>
    <dbReference type="NCBI Taxonomy" id="433727"/>
    <lineage>
        <taxon>unclassified sequences</taxon>
        <taxon>metagenomes</taxon>
        <taxon>ecological metagenomes</taxon>
    </lineage>
</organism>
<dbReference type="AlphaFoldDB" id="A0A5J4KXJ0"/>
<dbReference type="EMBL" id="BLAB01000001">
    <property type="protein sequence ID" value="GER92685.1"/>
    <property type="molecule type" value="Genomic_DNA"/>
</dbReference>
<evidence type="ECO:0008006" key="2">
    <source>
        <dbReference type="Google" id="ProtNLM"/>
    </source>
</evidence>
<reference evidence="1" key="1">
    <citation type="submission" date="2019-10" db="EMBL/GenBank/DDBJ databases">
        <title>Metagenomic sequencing of thiosulfate-disproportionating enrichment culture.</title>
        <authorList>
            <person name="Umezawa K."/>
            <person name="Kojima H."/>
            <person name="Fukui M."/>
        </authorList>
    </citation>
    <scope>NUCLEOTIDE SEQUENCE</scope>
    <source>
        <strain evidence="1">45J</strain>
    </source>
</reference>
<gene>
    <name evidence="1" type="ORF">A45J_0403</name>
</gene>
<comment type="caution">
    <text evidence="1">The sequence shown here is derived from an EMBL/GenBank/DDBJ whole genome shotgun (WGS) entry which is preliminary data.</text>
</comment>
<protein>
    <recommendedName>
        <fullName evidence="2">HK97 gp10 family phage protein</fullName>
    </recommendedName>
</protein>
<name>A0A5J4KXJ0_9ZZZZ</name>